<dbReference type="Proteomes" id="UP001165120">
    <property type="component" value="Unassembled WGS sequence"/>
</dbReference>
<name>A0A9W6SY09_CANBO</name>
<evidence type="ECO:0000313" key="1">
    <source>
        <dbReference type="EMBL" id="GME69543.1"/>
    </source>
</evidence>
<keyword evidence="2" id="KW-1185">Reference proteome</keyword>
<evidence type="ECO:0000313" key="2">
    <source>
        <dbReference type="Proteomes" id="UP001165120"/>
    </source>
</evidence>
<dbReference type="EMBL" id="BSXN01000704">
    <property type="protein sequence ID" value="GME69543.1"/>
    <property type="molecule type" value="Genomic_DNA"/>
</dbReference>
<sequence length="592" mass="69337">MVHVVRSFLRVPSRTKTLNFQLNHFKQISNLTIKVPNGKGNKEEEISIEEFFSSGDKVTADSNLQVPEFLEEFKNFKKNQNKISQLNKFKSPFVEFSVNDLINLSINQNLPNDYSNYLSFQDSKERDIESYLKKFKGKILTGKTNIDLMIEYNDSEIKDIELFDYEINELEDDIKLRFELPQDDKILVNLISKIIELKFYDNNTDNNSGKLIELLEFLNNQPELYTYSNFYLIGCLINNLNDFTKISNISQTEINNLINSIINYIQINSDRFNKDEFLNFVKIYIKVLNIGINAAKNDTNFQFQDINNNLINLLNKYNSYSVEDQVGEELSEGVINGYEFLDDISVNLKLKLVKIFNKTNNFEANFKILNNLVNEDQVKPNIKLVEEYLQVIDLKFNKLNTNFKNKKNLFNYYTSSLISTLVIKEINSGIIEILLKYIKSFKELKFFLNYLQNCNNFKESVESLQLEIFNKIYSNEIKFSHNNNNLNNSINNAKLILYLIEFFQKNEINLNENTKFLISLIYAMNLIPVSSKYWLNEMGNHEVKENIELIIKELNNSIINNKGNDTNKDKVLPGLNQLEVENYLNYLNDLIK</sequence>
<protein>
    <submittedName>
        <fullName evidence="1">Unnamed protein product</fullName>
    </submittedName>
</protein>
<reference evidence="1" key="1">
    <citation type="submission" date="2023-04" db="EMBL/GenBank/DDBJ databases">
        <title>Candida boidinii NBRC 10035.</title>
        <authorList>
            <person name="Ichikawa N."/>
            <person name="Sato H."/>
            <person name="Tonouchi N."/>
        </authorList>
    </citation>
    <scope>NUCLEOTIDE SEQUENCE</scope>
    <source>
        <strain evidence="1">NBRC 10035</strain>
    </source>
</reference>
<accession>A0A9W6SY09</accession>
<organism evidence="1 2">
    <name type="scientific">Candida boidinii</name>
    <name type="common">Yeast</name>
    <dbReference type="NCBI Taxonomy" id="5477"/>
    <lineage>
        <taxon>Eukaryota</taxon>
        <taxon>Fungi</taxon>
        <taxon>Dikarya</taxon>
        <taxon>Ascomycota</taxon>
        <taxon>Saccharomycotina</taxon>
        <taxon>Pichiomycetes</taxon>
        <taxon>Pichiales</taxon>
        <taxon>Pichiaceae</taxon>
        <taxon>Ogataea</taxon>
        <taxon>Ogataea/Candida clade</taxon>
    </lineage>
</organism>
<comment type="caution">
    <text evidence="1">The sequence shown here is derived from an EMBL/GenBank/DDBJ whole genome shotgun (WGS) entry which is preliminary data.</text>
</comment>
<gene>
    <name evidence="1" type="ORF">Cboi02_000238900</name>
</gene>
<proteinExistence type="predicted"/>
<dbReference type="AlphaFoldDB" id="A0A9W6SY09"/>